<evidence type="ECO:0000256" key="4">
    <source>
        <dbReference type="ARBA" id="ARBA00010617"/>
    </source>
</evidence>
<comment type="cofactor">
    <cofactor evidence="1 13">
        <name>heme</name>
        <dbReference type="ChEBI" id="CHEBI:30413"/>
    </cofactor>
</comment>
<dbReference type="InterPro" id="IPR050196">
    <property type="entry name" value="Cytochrome_P450_Monoox"/>
</dbReference>
<sequence>MTLESSLSGRGVHAGAGAGLGGALLAAAVLALLVLLGRRVARALDAFAHMRKVAADIPGPPALPLVGNLLDVVAGGDDRIYANLCSLMERWGPTVRLWLGPELVVGVADPRDVEYLATSNELIDKSPFYGVLEPLLGSGLSCLGGQEVRRHRKIVMPSLHLDILHDFLDTFQAEALRFARRLERHADDGRDFDVAPLCVEYSLAAALQTIMSSELQDGDAEEHRAFGGVLQSAMDLFMYRVWRPWFLHDALFRLSGRRPEYVRTMKALNGFTEGIIARKRRKLSDRRSGEGAEETTTTPTPRRRRRAFLDNILDDEAGAALSDLELRDEVKTLLCTGSETSASTLSFVLAVLALRQDVQAKVVQELDDVFGGDASRPVTLAELPHLQYLERVVKETLRLFPVLPFFTRRCPRDVRLPSGYTAPLGAHLTFFLPALHTCPRAWPEPRRFDPDRFLTENSCGRHPFSYLPFSAGPRNCVGQRYAMMLLKVEVATLLRRYQILPAVDAPGPQGSPGPQDVADLPIKVTLVIAVKGGVRIRVRRRAAAGAEASDDDVTSGPSL</sequence>
<evidence type="ECO:0000313" key="17">
    <source>
        <dbReference type="EMBL" id="KAK3928463.1"/>
    </source>
</evidence>
<evidence type="ECO:0000256" key="13">
    <source>
        <dbReference type="PIRSR" id="PIRSR602401-1"/>
    </source>
</evidence>
<evidence type="ECO:0000256" key="3">
    <source>
        <dbReference type="ARBA" id="ARBA00004406"/>
    </source>
</evidence>
<keyword evidence="7" id="KW-0256">Endoplasmic reticulum</keyword>
<dbReference type="GO" id="GO:0016705">
    <property type="term" value="F:oxidoreductase activity, acting on paired donors, with incorporation or reduction of molecular oxygen"/>
    <property type="evidence" value="ECO:0007669"/>
    <property type="project" value="InterPro"/>
</dbReference>
<evidence type="ECO:0000313" key="18">
    <source>
        <dbReference type="Proteomes" id="UP001219518"/>
    </source>
</evidence>
<gene>
    <name evidence="17" type="ORF">KUF71_016710</name>
</gene>
<dbReference type="Pfam" id="PF00067">
    <property type="entry name" value="p450"/>
    <property type="match status" value="1"/>
</dbReference>
<evidence type="ECO:0000256" key="6">
    <source>
        <dbReference type="ARBA" id="ARBA00022723"/>
    </source>
</evidence>
<dbReference type="PANTHER" id="PTHR24291">
    <property type="entry name" value="CYTOCHROME P450 FAMILY 4"/>
    <property type="match status" value="1"/>
</dbReference>
<keyword evidence="8" id="KW-0492">Microsome</keyword>
<accession>A0AAE1HW22</accession>
<protein>
    <submittedName>
        <fullName evidence="17">Cytochrome P450 4g15</fullName>
    </submittedName>
</protein>
<dbReference type="InterPro" id="IPR036396">
    <property type="entry name" value="Cyt_P450_sf"/>
</dbReference>
<feature type="region of interest" description="Disordered" evidence="15">
    <location>
        <begin position="280"/>
        <end position="301"/>
    </location>
</feature>
<dbReference type="PANTHER" id="PTHR24291:SF189">
    <property type="entry name" value="CYTOCHROME P450 4C3-RELATED"/>
    <property type="match status" value="1"/>
</dbReference>
<dbReference type="EMBL" id="JAHWGI010001331">
    <property type="protein sequence ID" value="KAK3928463.1"/>
    <property type="molecule type" value="Genomic_DNA"/>
</dbReference>
<keyword evidence="12 16" id="KW-0472">Membrane</keyword>
<feature type="binding site" description="axial binding residue" evidence="13">
    <location>
        <position position="476"/>
    </location>
    <ligand>
        <name>heme</name>
        <dbReference type="ChEBI" id="CHEBI:30413"/>
    </ligand>
    <ligandPart>
        <name>Fe</name>
        <dbReference type="ChEBI" id="CHEBI:18248"/>
    </ligandPart>
</feature>
<evidence type="ECO:0000256" key="5">
    <source>
        <dbReference type="ARBA" id="ARBA00022617"/>
    </source>
</evidence>
<keyword evidence="6 13" id="KW-0479">Metal-binding</keyword>
<comment type="similarity">
    <text evidence="4 14">Belongs to the cytochrome P450 family.</text>
</comment>
<organism evidence="17 18">
    <name type="scientific">Frankliniella fusca</name>
    <dbReference type="NCBI Taxonomy" id="407009"/>
    <lineage>
        <taxon>Eukaryota</taxon>
        <taxon>Metazoa</taxon>
        <taxon>Ecdysozoa</taxon>
        <taxon>Arthropoda</taxon>
        <taxon>Hexapoda</taxon>
        <taxon>Insecta</taxon>
        <taxon>Pterygota</taxon>
        <taxon>Neoptera</taxon>
        <taxon>Paraneoptera</taxon>
        <taxon>Thysanoptera</taxon>
        <taxon>Terebrantia</taxon>
        <taxon>Thripoidea</taxon>
        <taxon>Thripidae</taxon>
        <taxon>Frankliniella</taxon>
    </lineage>
</organism>
<dbReference type="InterPro" id="IPR017972">
    <property type="entry name" value="Cyt_P450_CS"/>
</dbReference>
<comment type="subcellular location">
    <subcellularLocation>
        <location evidence="3">Endoplasmic reticulum membrane</location>
        <topology evidence="3">Peripheral membrane protein</topology>
    </subcellularLocation>
    <subcellularLocation>
        <location evidence="2">Microsome membrane</location>
        <topology evidence="2">Peripheral membrane protein</topology>
    </subcellularLocation>
</comment>
<comment type="caution">
    <text evidence="17">The sequence shown here is derived from an EMBL/GenBank/DDBJ whole genome shotgun (WGS) entry which is preliminary data.</text>
</comment>
<keyword evidence="9 14" id="KW-0560">Oxidoreductase</keyword>
<evidence type="ECO:0000256" key="12">
    <source>
        <dbReference type="ARBA" id="ARBA00023136"/>
    </source>
</evidence>
<dbReference type="PRINTS" id="PR00385">
    <property type="entry name" value="P450"/>
</dbReference>
<dbReference type="PROSITE" id="PS00086">
    <property type="entry name" value="CYTOCHROME_P450"/>
    <property type="match status" value="1"/>
</dbReference>
<keyword evidence="5 13" id="KW-0349">Heme</keyword>
<dbReference type="InterPro" id="IPR001128">
    <property type="entry name" value="Cyt_P450"/>
</dbReference>
<evidence type="ECO:0000256" key="1">
    <source>
        <dbReference type="ARBA" id="ARBA00001971"/>
    </source>
</evidence>
<evidence type="ECO:0000256" key="10">
    <source>
        <dbReference type="ARBA" id="ARBA00023004"/>
    </source>
</evidence>
<evidence type="ECO:0000256" key="15">
    <source>
        <dbReference type="SAM" id="MobiDB-lite"/>
    </source>
</evidence>
<dbReference type="Gene3D" id="1.10.630.10">
    <property type="entry name" value="Cytochrome P450"/>
    <property type="match status" value="1"/>
</dbReference>
<dbReference type="GO" id="GO:0020037">
    <property type="term" value="F:heme binding"/>
    <property type="evidence" value="ECO:0007669"/>
    <property type="project" value="InterPro"/>
</dbReference>
<evidence type="ECO:0000256" key="14">
    <source>
        <dbReference type="RuleBase" id="RU000461"/>
    </source>
</evidence>
<keyword evidence="16" id="KW-0812">Transmembrane</keyword>
<dbReference type="Proteomes" id="UP001219518">
    <property type="component" value="Unassembled WGS sequence"/>
</dbReference>
<proteinExistence type="inferred from homology"/>
<dbReference type="SUPFAM" id="SSF48264">
    <property type="entry name" value="Cytochrome P450"/>
    <property type="match status" value="1"/>
</dbReference>
<keyword evidence="11 14" id="KW-0503">Monooxygenase</keyword>
<dbReference type="GO" id="GO:0005506">
    <property type="term" value="F:iron ion binding"/>
    <property type="evidence" value="ECO:0007669"/>
    <property type="project" value="InterPro"/>
</dbReference>
<evidence type="ECO:0000256" key="7">
    <source>
        <dbReference type="ARBA" id="ARBA00022824"/>
    </source>
</evidence>
<dbReference type="AlphaFoldDB" id="A0AAE1HW22"/>
<name>A0AAE1HW22_9NEOP</name>
<keyword evidence="10 13" id="KW-0408">Iron</keyword>
<evidence type="ECO:0000256" key="16">
    <source>
        <dbReference type="SAM" id="Phobius"/>
    </source>
</evidence>
<feature type="transmembrane region" description="Helical" evidence="16">
    <location>
        <begin position="12"/>
        <end position="36"/>
    </location>
</feature>
<reference evidence="17" key="2">
    <citation type="journal article" date="2023" name="BMC Genomics">
        <title>Pest status, molecular evolution, and epigenetic factors derived from the genome assembly of Frankliniella fusca, a thysanopteran phytovirus vector.</title>
        <authorList>
            <person name="Catto M.A."/>
            <person name="Labadie P.E."/>
            <person name="Jacobson A.L."/>
            <person name="Kennedy G.G."/>
            <person name="Srinivasan R."/>
            <person name="Hunt B.G."/>
        </authorList>
    </citation>
    <scope>NUCLEOTIDE SEQUENCE</scope>
    <source>
        <strain evidence="17">PL_HMW_Pooled</strain>
    </source>
</reference>
<evidence type="ECO:0000256" key="9">
    <source>
        <dbReference type="ARBA" id="ARBA00023002"/>
    </source>
</evidence>
<reference evidence="17" key="1">
    <citation type="submission" date="2021-07" db="EMBL/GenBank/DDBJ databases">
        <authorList>
            <person name="Catto M.A."/>
            <person name="Jacobson A."/>
            <person name="Kennedy G."/>
            <person name="Labadie P."/>
            <person name="Hunt B.G."/>
            <person name="Srinivasan R."/>
        </authorList>
    </citation>
    <scope>NUCLEOTIDE SEQUENCE</scope>
    <source>
        <strain evidence="17">PL_HMW_Pooled</strain>
        <tissue evidence="17">Head</tissue>
    </source>
</reference>
<evidence type="ECO:0000256" key="8">
    <source>
        <dbReference type="ARBA" id="ARBA00022848"/>
    </source>
</evidence>
<dbReference type="InterPro" id="IPR002401">
    <property type="entry name" value="Cyt_P450_E_grp-I"/>
</dbReference>
<evidence type="ECO:0000256" key="2">
    <source>
        <dbReference type="ARBA" id="ARBA00004174"/>
    </source>
</evidence>
<keyword evidence="16" id="KW-1133">Transmembrane helix</keyword>
<dbReference type="PRINTS" id="PR00463">
    <property type="entry name" value="EP450I"/>
</dbReference>
<keyword evidence="18" id="KW-1185">Reference proteome</keyword>
<dbReference type="GO" id="GO:0004497">
    <property type="term" value="F:monooxygenase activity"/>
    <property type="evidence" value="ECO:0007669"/>
    <property type="project" value="UniProtKB-KW"/>
</dbReference>
<evidence type="ECO:0000256" key="11">
    <source>
        <dbReference type="ARBA" id="ARBA00023033"/>
    </source>
</evidence>
<dbReference type="GO" id="GO:0005789">
    <property type="term" value="C:endoplasmic reticulum membrane"/>
    <property type="evidence" value="ECO:0007669"/>
    <property type="project" value="UniProtKB-SubCell"/>
</dbReference>